<sequence>MSLQLSTNLPNPTNFIFSTRYSIFSSHFSNMQLKNLAIAASVSAVASAAPSTQSKTFGVLAIHSGSGVQYSAFNAAKSSIFAGLPSQGASCARPEEQQATFYINDGALYLYDQSATPQEIYVDRSGMGQGKIGYTTGAQPTPKNSERKGWTEKDGHLQFGGNDLIACPNSIDGAWSIWASAGVANPAGNTNCVGIAARVVETENPNGCLYTQ</sequence>
<proteinExistence type="predicted"/>
<name>A0A167RNW7_PENCH</name>
<protein>
    <submittedName>
        <fullName evidence="1">Cell wall protein PcPhiA</fullName>
    </submittedName>
</protein>
<accession>A0A167RNW7</accession>
<dbReference type="EMBL" id="CM002800">
    <property type="protein sequence ID" value="KZN86244.1"/>
    <property type="molecule type" value="Genomic_DNA"/>
</dbReference>
<gene>
    <name evidence="1" type="ORF">EN45_104520</name>
</gene>
<dbReference type="AlphaFoldDB" id="A0A167RNW7"/>
<dbReference type="PANTHER" id="PTHR42047">
    <property type="entry name" value="PROTEIN, PUTATIVE (AFU_ORTHOLOGUE AFUA_6G03560)-RELATED"/>
    <property type="match status" value="1"/>
</dbReference>
<organism evidence="1">
    <name type="scientific">Penicillium chrysogenum</name>
    <name type="common">Penicillium notatum</name>
    <dbReference type="NCBI Taxonomy" id="5076"/>
    <lineage>
        <taxon>Eukaryota</taxon>
        <taxon>Fungi</taxon>
        <taxon>Dikarya</taxon>
        <taxon>Ascomycota</taxon>
        <taxon>Pezizomycotina</taxon>
        <taxon>Eurotiomycetes</taxon>
        <taxon>Eurotiomycetidae</taxon>
        <taxon>Eurotiales</taxon>
        <taxon>Aspergillaceae</taxon>
        <taxon>Penicillium</taxon>
        <taxon>Penicillium chrysogenum species complex</taxon>
    </lineage>
</organism>
<reference evidence="1" key="1">
    <citation type="journal article" date="2014" name="Genome Announc.">
        <title>Complete sequencing and chromosome-scale genome assembly of the industrial progenitor strain P2niaD18 from the penicillin producer Penicillium chrysogenum.</title>
        <authorList>
            <person name="Specht T."/>
            <person name="Dahlmann T.A."/>
            <person name="Zadra I."/>
            <person name="Kurnsteiner H."/>
            <person name="Kuck U."/>
        </authorList>
    </citation>
    <scope>NUCLEOTIDE SEQUENCE [LARGE SCALE GENOMIC DNA]</scope>
    <source>
        <strain evidence="1">P2niaD18</strain>
    </source>
</reference>
<dbReference type="InterPro" id="IPR052820">
    <property type="entry name" value="PhiA_domain"/>
</dbReference>
<dbReference type="PANTHER" id="PTHR42047:SF1">
    <property type="entry name" value="PROTEIN, PUTATIVE (AFU_ORTHOLOGUE AFUA_6G03560)-RELATED"/>
    <property type="match status" value="1"/>
</dbReference>
<evidence type="ECO:0000313" key="1">
    <source>
        <dbReference type="EMBL" id="KZN86244.1"/>
    </source>
</evidence>
<dbReference type="Proteomes" id="UP000076449">
    <property type="component" value="Chromosome III"/>
</dbReference>